<dbReference type="Pfam" id="PF22486">
    <property type="entry name" value="MATH_2"/>
    <property type="match status" value="1"/>
</dbReference>
<feature type="domain" description="SAP" evidence="3">
    <location>
        <begin position="374"/>
        <end position="408"/>
    </location>
</feature>
<dbReference type="InterPro" id="IPR003034">
    <property type="entry name" value="SAP_dom"/>
</dbReference>
<reference evidence="4" key="1">
    <citation type="submission" date="2023-06" db="EMBL/GenBank/DDBJ databases">
        <title>Survivors Of The Sea: Transcriptome response of Skeletonema marinoi to long-term dormancy.</title>
        <authorList>
            <person name="Pinder M.I.M."/>
            <person name="Kourtchenko O."/>
            <person name="Robertson E.K."/>
            <person name="Larsson T."/>
            <person name="Maumus F."/>
            <person name="Osuna-Cruz C.M."/>
            <person name="Vancaester E."/>
            <person name="Stenow R."/>
            <person name="Vandepoele K."/>
            <person name="Ploug H."/>
            <person name="Bruchert V."/>
            <person name="Godhe A."/>
            <person name="Topel M."/>
        </authorList>
    </citation>
    <scope>NUCLEOTIDE SEQUENCE</scope>
    <source>
        <strain evidence="4">R05AC</strain>
    </source>
</reference>
<dbReference type="PROSITE" id="PS50800">
    <property type="entry name" value="SAP"/>
    <property type="match status" value="1"/>
</dbReference>
<protein>
    <submittedName>
        <fullName evidence="4">BTB/POZ and MATH domain-containing protein</fullName>
    </submittedName>
</protein>
<dbReference type="InterPro" id="IPR045005">
    <property type="entry name" value="BPM1-6"/>
</dbReference>
<dbReference type="PANTHER" id="PTHR26379">
    <property type="entry name" value="BTB/POZ AND MATH DOMAIN-CONTAINING PROTEIN 1"/>
    <property type="match status" value="1"/>
</dbReference>
<dbReference type="CDD" id="cd00121">
    <property type="entry name" value="MATH"/>
    <property type="match status" value="1"/>
</dbReference>
<evidence type="ECO:0000259" key="3">
    <source>
        <dbReference type="PROSITE" id="PS50800"/>
    </source>
</evidence>
<evidence type="ECO:0000313" key="5">
    <source>
        <dbReference type="Proteomes" id="UP001224775"/>
    </source>
</evidence>
<dbReference type="InterPro" id="IPR002083">
    <property type="entry name" value="MATH/TRAF_dom"/>
</dbReference>
<sequence>MTNVHRIDTNLTLDAGYRSSSASAAEEWQSFKILFHGFADLPSAFEQFTLSPEFKCNGHRWCIKLYPGGKRASRTGCLSLYLRLCSGGYATAPHEVSILDKYQNVKHTKKGTDQSFHGGKIRGWKDYSLRSYILLTENILDDNGTLAIVVSINRKNDSASPFVPINTTFVPSNPMSSLITSMLLDEETADVCFEVGSADVHDVDEAASSPVTFHAHRLILKKCAPMLASLFGSYDEEIVAVSITDVKPAIFRHLLHYVYGGSVPGKEMNAHAKDIINAADKYSIVNLKLEAEAAYVNSTKITMDNAMDNLLYADALNLALLKEAVMDFLAENTEEASERISFSEVPGHVMKDLLVAFSRTKKTKQDNQGDNNNFTVMRVNELRMKLDEKGLNVDGSREAMIETLKGSANEFADDDDSLEE</sequence>
<dbReference type="Pfam" id="PF00651">
    <property type="entry name" value="BTB"/>
    <property type="match status" value="1"/>
</dbReference>
<accession>A0AAD9DB64</accession>
<dbReference type="PROSITE" id="PS50097">
    <property type="entry name" value="BTB"/>
    <property type="match status" value="1"/>
</dbReference>
<dbReference type="InterPro" id="IPR011333">
    <property type="entry name" value="SKP1/BTB/POZ_sf"/>
</dbReference>
<feature type="domain" description="MATH" evidence="2">
    <location>
        <begin position="28"/>
        <end position="139"/>
    </location>
</feature>
<dbReference type="PROSITE" id="PS50144">
    <property type="entry name" value="MATH"/>
    <property type="match status" value="1"/>
</dbReference>
<dbReference type="InterPro" id="IPR008974">
    <property type="entry name" value="TRAF-like"/>
</dbReference>
<dbReference type="Gene3D" id="3.30.710.10">
    <property type="entry name" value="Potassium Channel Kv1.1, Chain A"/>
    <property type="match status" value="1"/>
</dbReference>
<dbReference type="PANTHER" id="PTHR26379:SF187">
    <property type="entry name" value="OS07G0655300 PROTEIN"/>
    <property type="match status" value="1"/>
</dbReference>
<evidence type="ECO:0000259" key="1">
    <source>
        <dbReference type="PROSITE" id="PS50097"/>
    </source>
</evidence>
<comment type="caution">
    <text evidence="4">The sequence shown here is derived from an EMBL/GenBank/DDBJ whole genome shotgun (WGS) entry which is preliminary data.</text>
</comment>
<dbReference type="Gene3D" id="1.25.40.420">
    <property type="match status" value="1"/>
</dbReference>
<dbReference type="AlphaFoldDB" id="A0AAD9DB64"/>
<keyword evidence="5" id="KW-1185">Reference proteome</keyword>
<dbReference type="EMBL" id="JATAAI010000018">
    <property type="protein sequence ID" value="KAK1739348.1"/>
    <property type="molecule type" value="Genomic_DNA"/>
</dbReference>
<dbReference type="CDD" id="cd14733">
    <property type="entry name" value="BACK"/>
    <property type="match status" value="1"/>
</dbReference>
<dbReference type="SMART" id="SM00225">
    <property type="entry name" value="BTB"/>
    <property type="match status" value="1"/>
</dbReference>
<proteinExistence type="predicted"/>
<dbReference type="InterPro" id="IPR000210">
    <property type="entry name" value="BTB/POZ_dom"/>
</dbReference>
<evidence type="ECO:0000259" key="2">
    <source>
        <dbReference type="PROSITE" id="PS50144"/>
    </source>
</evidence>
<evidence type="ECO:0000313" key="4">
    <source>
        <dbReference type="EMBL" id="KAK1739348.1"/>
    </source>
</evidence>
<dbReference type="Proteomes" id="UP001224775">
    <property type="component" value="Unassembled WGS sequence"/>
</dbReference>
<gene>
    <name evidence="4" type="ORF">QTG54_009891</name>
</gene>
<dbReference type="SUPFAM" id="SSF49599">
    <property type="entry name" value="TRAF domain-like"/>
    <property type="match status" value="1"/>
</dbReference>
<dbReference type="Gene3D" id="2.60.210.10">
    <property type="entry name" value="Apoptosis, Tumor Necrosis Factor Receptor Associated Protein 2, Chain A"/>
    <property type="match status" value="1"/>
</dbReference>
<dbReference type="SUPFAM" id="SSF54695">
    <property type="entry name" value="POZ domain"/>
    <property type="match status" value="1"/>
</dbReference>
<organism evidence="4 5">
    <name type="scientific">Skeletonema marinoi</name>
    <dbReference type="NCBI Taxonomy" id="267567"/>
    <lineage>
        <taxon>Eukaryota</taxon>
        <taxon>Sar</taxon>
        <taxon>Stramenopiles</taxon>
        <taxon>Ochrophyta</taxon>
        <taxon>Bacillariophyta</taxon>
        <taxon>Coscinodiscophyceae</taxon>
        <taxon>Thalassiosirophycidae</taxon>
        <taxon>Thalassiosirales</taxon>
        <taxon>Skeletonemataceae</taxon>
        <taxon>Skeletonema</taxon>
        <taxon>Skeletonema marinoi-dohrnii complex</taxon>
    </lineage>
</organism>
<dbReference type="GO" id="GO:0016567">
    <property type="term" value="P:protein ubiquitination"/>
    <property type="evidence" value="ECO:0007669"/>
    <property type="project" value="InterPro"/>
</dbReference>
<feature type="domain" description="BTB" evidence="1">
    <location>
        <begin position="189"/>
        <end position="267"/>
    </location>
</feature>
<name>A0AAD9DB64_9STRA</name>